<evidence type="ECO:0000256" key="6">
    <source>
        <dbReference type="ARBA" id="ARBA00022840"/>
    </source>
</evidence>
<dbReference type="PANTHER" id="PTHR32057">
    <property type="entry name" value="PROTEIN ADENYLYLTRANSFERASE SELO, MITOCHONDRIAL"/>
    <property type="match status" value="1"/>
</dbReference>
<keyword evidence="7 8" id="KW-0460">Magnesium</keyword>
<organism evidence="9 10">
    <name type="scientific">Neisseria mucosa (strain ATCC 25996 / DSM 4631 / NCTC 10774 / M26)</name>
    <dbReference type="NCBI Taxonomy" id="546266"/>
    <lineage>
        <taxon>Bacteria</taxon>
        <taxon>Pseudomonadati</taxon>
        <taxon>Pseudomonadota</taxon>
        <taxon>Betaproteobacteria</taxon>
        <taxon>Neisseriales</taxon>
        <taxon>Neisseriaceae</taxon>
        <taxon>Neisseria</taxon>
    </lineage>
</organism>
<comment type="catalytic activity">
    <reaction evidence="8">
        <text>L-seryl-[protein] + UTP = O-(5'-uridylyl)-L-seryl-[protein] + diphosphate</text>
        <dbReference type="Rhea" id="RHEA:64604"/>
        <dbReference type="Rhea" id="RHEA-COMP:9863"/>
        <dbReference type="Rhea" id="RHEA-COMP:16635"/>
        <dbReference type="ChEBI" id="CHEBI:29999"/>
        <dbReference type="ChEBI" id="CHEBI:33019"/>
        <dbReference type="ChEBI" id="CHEBI:46398"/>
        <dbReference type="ChEBI" id="CHEBI:156051"/>
    </reaction>
</comment>
<comment type="cofactor">
    <cofactor evidence="8">
        <name>Mg(2+)</name>
        <dbReference type="ChEBI" id="CHEBI:18420"/>
    </cofactor>
    <cofactor evidence="8">
        <name>Mn(2+)</name>
        <dbReference type="ChEBI" id="CHEBI:29035"/>
    </cofactor>
</comment>
<dbReference type="AlphaFoldDB" id="D3A091"/>
<keyword evidence="3 8" id="KW-0548">Nucleotidyltransferase</keyword>
<evidence type="ECO:0000313" key="9">
    <source>
        <dbReference type="EMBL" id="EFC87231.1"/>
    </source>
</evidence>
<evidence type="ECO:0000256" key="4">
    <source>
        <dbReference type="ARBA" id="ARBA00022723"/>
    </source>
</evidence>
<dbReference type="RefSeq" id="WP_003744606.1">
    <property type="nucleotide sequence ID" value="NZ_ACDX02000025.1"/>
</dbReference>
<evidence type="ECO:0000256" key="7">
    <source>
        <dbReference type="ARBA" id="ARBA00022842"/>
    </source>
</evidence>
<feature type="binding site" evidence="8">
    <location>
        <position position="259"/>
    </location>
    <ligand>
        <name>ATP</name>
        <dbReference type="ChEBI" id="CHEBI:30616"/>
    </ligand>
</feature>
<dbReference type="eggNOG" id="COG0397">
    <property type="taxonomic scope" value="Bacteria"/>
</dbReference>
<dbReference type="GO" id="GO:0005524">
    <property type="term" value="F:ATP binding"/>
    <property type="evidence" value="ECO:0007669"/>
    <property type="project" value="UniProtKB-UniRule"/>
</dbReference>
<dbReference type="PANTHER" id="PTHR32057:SF14">
    <property type="entry name" value="PROTEIN ADENYLYLTRANSFERASE SELO, MITOCHONDRIAL"/>
    <property type="match status" value="1"/>
</dbReference>
<keyword evidence="6 8" id="KW-0067">ATP-binding</keyword>
<evidence type="ECO:0000256" key="3">
    <source>
        <dbReference type="ARBA" id="ARBA00022695"/>
    </source>
</evidence>
<gene>
    <name evidence="8" type="primary">ydiU</name>
    <name evidence="8" type="synonym">selO</name>
    <name evidence="9" type="ORF">NEIMUCOT_06326</name>
</gene>
<feature type="binding site" evidence="8">
    <location>
        <position position="90"/>
    </location>
    <ligand>
        <name>ATP</name>
        <dbReference type="ChEBI" id="CHEBI:30616"/>
    </ligand>
</feature>
<feature type="binding site" evidence="8">
    <location>
        <position position="173"/>
    </location>
    <ligand>
        <name>ATP</name>
        <dbReference type="ChEBI" id="CHEBI:30616"/>
    </ligand>
</feature>
<keyword evidence="4 8" id="KW-0479">Metal-binding</keyword>
<sequence>MHTLPLLTQQFAELSPFFYSRVSPEPLTAPYWVAFNTDLAAELNLDTDFQTTSNLAYLSGNAPQYAPAPIASVYSGHQFGVYTPRLGDGRALLIGDSVDTAGQRQEWQLKGAGKTPYSRFADGRAVLRSSIREYLCSEAMHGLGIPTTHALALCGSDDPVYRETVETAAVLTRIAPSFLRFGHFEYFYYTGREAEIRQLADYLIRHYYPDCQDTDNPYAALLEQIRNRTADTVAAWQSVGFCHGVMNTDNMSALGLTIDYGPFGFLDDYGPFGFLDDYDRRHVCNHSDTQGRYAYNAQPFVAHWNFAALASCFDALVPHDTLEQLIDGWTEVFQTTYLEKMRRKLGLQQADKRDDESLIADLFAALQDQKTDFTLFFRNLSEVSNTHGEPLPPALEQTFKNGVPPSFIRWLGRYRQRLRAENSDPAERAIRMNRTNPLYILRNYLAEQAIAQARNGNYREIERLRRCLARPFDEQAEFADLAEPPPEGSIPVCVSCSS</sequence>
<feature type="binding site" evidence="8">
    <location>
        <position position="89"/>
    </location>
    <ligand>
        <name>ATP</name>
        <dbReference type="ChEBI" id="CHEBI:30616"/>
    </ligand>
</feature>
<dbReference type="HAMAP" id="MF_00692">
    <property type="entry name" value="SelO"/>
    <property type="match status" value="1"/>
</dbReference>
<feature type="active site" description="Proton acceptor" evidence="8">
    <location>
        <position position="249"/>
    </location>
</feature>
<dbReference type="Proteomes" id="UP000003344">
    <property type="component" value="Unassembled WGS sequence"/>
</dbReference>
<feature type="binding site" evidence="8">
    <location>
        <position position="123"/>
    </location>
    <ligand>
        <name>ATP</name>
        <dbReference type="ChEBI" id="CHEBI:30616"/>
    </ligand>
</feature>
<comment type="caution">
    <text evidence="9">The sequence shown here is derived from an EMBL/GenBank/DDBJ whole genome shotgun (WGS) entry which is preliminary data.</text>
</comment>
<dbReference type="STRING" id="546266.NEIMUCOT_06326"/>
<keyword evidence="2 8" id="KW-0808">Transferase</keyword>
<feature type="binding site" evidence="8">
    <location>
        <position position="250"/>
    </location>
    <ligand>
        <name>Mg(2+)</name>
        <dbReference type="ChEBI" id="CHEBI:18420"/>
    </ligand>
</feature>
<evidence type="ECO:0000256" key="5">
    <source>
        <dbReference type="ARBA" id="ARBA00022741"/>
    </source>
</evidence>
<dbReference type="EC" id="2.7.7.108" evidence="8"/>
<dbReference type="GO" id="GO:0030145">
    <property type="term" value="F:manganese ion binding"/>
    <property type="evidence" value="ECO:0007669"/>
    <property type="project" value="UniProtKB-UniRule"/>
</dbReference>
<comment type="catalytic activity">
    <reaction evidence="8">
        <text>L-threonyl-[protein] + ATP = 3-O-(5'-adenylyl)-L-threonyl-[protein] + diphosphate</text>
        <dbReference type="Rhea" id="RHEA:54292"/>
        <dbReference type="Rhea" id="RHEA-COMP:11060"/>
        <dbReference type="Rhea" id="RHEA-COMP:13847"/>
        <dbReference type="ChEBI" id="CHEBI:30013"/>
        <dbReference type="ChEBI" id="CHEBI:30616"/>
        <dbReference type="ChEBI" id="CHEBI:33019"/>
        <dbReference type="ChEBI" id="CHEBI:138113"/>
        <dbReference type="EC" id="2.7.7.108"/>
    </reaction>
</comment>
<comment type="catalytic activity">
    <reaction evidence="8">
        <text>L-tyrosyl-[protein] + UTP = O-(5'-uridylyl)-L-tyrosyl-[protein] + diphosphate</text>
        <dbReference type="Rhea" id="RHEA:83887"/>
        <dbReference type="Rhea" id="RHEA-COMP:10136"/>
        <dbReference type="Rhea" id="RHEA-COMP:20238"/>
        <dbReference type="ChEBI" id="CHEBI:33019"/>
        <dbReference type="ChEBI" id="CHEBI:46398"/>
        <dbReference type="ChEBI" id="CHEBI:46858"/>
        <dbReference type="ChEBI" id="CHEBI:90602"/>
    </reaction>
</comment>
<feature type="binding site" evidence="8">
    <location>
        <position position="110"/>
    </location>
    <ligand>
        <name>ATP</name>
        <dbReference type="ChEBI" id="CHEBI:30616"/>
    </ligand>
</feature>
<dbReference type="EMBL" id="ACDX02000025">
    <property type="protein sequence ID" value="EFC87231.1"/>
    <property type="molecule type" value="Genomic_DNA"/>
</dbReference>
<dbReference type="InterPro" id="IPR003846">
    <property type="entry name" value="SelO"/>
</dbReference>
<dbReference type="GO" id="GO:0070733">
    <property type="term" value="F:AMPylase activity"/>
    <property type="evidence" value="ECO:0007669"/>
    <property type="project" value="UniProtKB-EC"/>
</dbReference>
<name>D3A091_NEIM2</name>
<evidence type="ECO:0000256" key="8">
    <source>
        <dbReference type="HAMAP-Rule" id="MF_00692"/>
    </source>
</evidence>
<protein>
    <recommendedName>
        <fullName evidence="8">Protein nucleotidyltransferase YdiU</fullName>
        <ecNumber evidence="8">2.7.7.-</ecNumber>
    </recommendedName>
    <alternativeName>
        <fullName evidence="8">Protein adenylyltransferase YdiU</fullName>
        <ecNumber evidence="8">2.7.7.108</ecNumber>
    </alternativeName>
    <alternativeName>
        <fullName evidence="8">Protein uridylyltransferase YdiU</fullName>
        <ecNumber evidence="8">2.7.7.-</ecNumber>
    </alternativeName>
</protein>
<evidence type="ECO:0000313" key="10">
    <source>
        <dbReference type="Proteomes" id="UP000003344"/>
    </source>
</evidence>
<comment type="catalytic activity">
    <reaction evidence="8">
        <text>L-tyrosyl-[protein] + ATP = O-(5'-adenylyl)-L-tyrosyl-[protein] + diphosphate</text>
        <dbReference type="Rhea" id="RHEA:54288"/>
        <dbReference type="Rhea" id="RHEA-COMP:10136"/>
        <dbReference type="Rhea" id="RHEA-COMP:13846"/>
        <dbReference type="ChEBI" id="CHEBI:30616"/>
        <dbReference type="ChEBI" id="CHEBI:33019"/>
        <dbReference type="ChEBI" id="CHEBI:46858"/>
        <dbReference type="ChEBI" id="CHEBI:83624"/>
        <dbReference type="EC" id="2.7.7.108"/>
    </reaction>
</comment>
<proteinExistence type="inferred from homology"/>
<dbReference type="EC" id="2.7.7.-" evidence="8"/>
<feature type="binding site" evidence="8">
    <location>
        <position position="122"/>
    </location>
    <ligand>
        <name>ATP</name>
        <dbReference type="ChEBI" id="CHEBI:30616"/>
    </ligand>
</feature>
<keyword evidence="5 8" id="KW-0547">Nucleotide-binding</keyword>
<evidence type="ECO:0000256" key="2">
    <source>
        <dbReference type="ARBA" id="ARBA00022679"/>
    </source>
</evidence>
<feature type="binding site" evidence="8">
    <location>
        <position position="180"/>
    </location>
    <ligand>
        <name>ATP</name>
        <dbReference type="ChEBI" id="CHEBI:30616"/>
    </ligand>
</feature>
<keyword evidence="8" id="KW-0464">Manganese</keyword>
<feature type="binding site" evidence="8">
    <location>
        <position position="87"/>
    </location>
    <ligand>
        <name>ATP</name>
        <dbReference type="ChEBI" id="CHEBI:30616"/>
    </ligand>
</feature>
<accession>D3A091</accession>
<comment type="function">
    <text evidence="8">Nucleotidyltransferase involved in the post-translational modification of proteins. It can catalyze the addition of adenosine monophosphate (AMP) or uridine monophosphate (UMP) to a protein, resulting in modifications known as AMPylation and UMPylation.</text>
</comment>
<comment type="similarity">
    <text evidence="1 8">Belongs to the SELO family.</text>
</comment>
<dbReference type="GO" id="GO:0000287">
    <property type="term" value="F:magnesium ion binding"/>
    <property type="evidence" value="ECO:0007669"/>
    <property type="project" value="UniProtKB-UniRule"/>
</dbReference>
<comment type="catalytic activity">
    <reaction evidence="8">
        <text>L-histidyl-[protein] + UTP = N(tele)-(5'-uridylyl)-L-histidyl-[protein] + diphosphate</text>
        <dbReference type="Rhea" id="RHEA:83891"/>
        <dbReference type="Rhea" id="RHEA-COMP:9745"/>
        <dbReference type="Rhea" id="RHEA-COMP:20239"/>
        <dbReference type="ChEBI" id="CHEBI:29979"/>
        <dbReference type="ChEBI" id="CHEBI:33019"/>
        <dbReference type="ChEBI" id="CHEBI:46398"/>
        <dbReference type="ChEBI" id="CHEBI:233474"/>
    </reaction>
</comment>
<dbReference type="Pfam" id="PF02696">
    <property type="entry name" value="SelO"/>
    <property type="match status" value="1"/>
</dbReference>
<reference evidence="9 10" key="1">
    <citation type="submission" date="2009-10" db="EMBL/GenBank/DDBJ databases">
        <authorList>
            <person name="Weinstock G."/>
            <person name="Sodergren E."/>
            <person name="Clifton S."/>
            <person name="Fulton L."/>
            <person name="Fulton B."/>
            <person name="Courtney L."/>
            <person name="Fronick C."/>
            <person name="Harrison M."/>
            <person name="Strong C."/>
            <person name="Farmer C."/>
            <person name="Delahaunty K."/>
            <person name="Markovic C."/>
            <person name="Hall O."/>
            <person name="Minx P."/>
            <person name="Tomlinson C."/>
            <person name="Mitreva M."/>
            <person name="Nelson J."/>
            <person name="Hou S."/>
            <person name="Wollam A."/>
            <person name="Pepin K.H."/>
            <person name="Johnson M."/>
            <person name="Bhonagiri V."/>
            <person name="Nash W.E."/>
            <person name="Warren W."/>
            <person name="Chinwalla A."/>
            <person name="Mardis E.R."/>
            <person name="Wilson R.K."/>
        </authorList>
    </citation>
    <scope>NUCLEOTIDE SEQUENCE [LARGE SCALE GENOMIC DNA]</scope>
    <source>
        <strain evidence="10">ATCC 25996 / DSM 4631 / NCTC 10774 / M26</strain>
    </source>
</reference>
<feature type="binding site" evidence="8">
    <location>
        <position position="259"/>
    </location>
    <ligand>
        <name>Mg(2+)</name>
        <dbReference type="ChEBI" id="CHEBI:18420"/>
    </ligand>
</feature>
<comment type="catalytic activity">
    <reaction evidence="8">
        <text>L-seryl-[protein] + ATP = 3-O-(5'-adenylyl)-L-seryl-[protein] + diphosphate</text>
        <dbReference type="Rhea" id="RHEA:58120"/>
        <dbReference type="Rhea" id="RHEA-COMP:9863"/>
        <dbReference type="Rhea" id="RHEA-COMP:15073"/>
        <dbReference type="ChEBI" id="CHEBI:29999"/>
        <dbReference type="ChEBI" id="CHEBI:30616"/>
        <dbReference type="ChEBI" id="CHEBI:33019"/>
        <dbReference type="ChEBI" id="CHEBI:142516"/>
        <dbReference type="EC" id="2.7.7.108"/>
    </reaction>
</comment>
<evidence type="ECO:0000256" key="1">
    <source>
        <dbReference type="ARBA" id="ARBA00009747"/>
    </source>
</evidence>